<dbReference type="InterPro" id="IPR037185">
    <property type="entry name" value="EmrE-like"/>
</dbReference>
<organism evidence="9 10">
    <name type="scientific">Dickeya dadantii (strain 3937)</name>
    <name type="common">Erwinia chrysanthemi (strain 3937)</name>
    <dbReference type="NCBI Taxonomy" id="198628"/>
    <lineage>
        <taxon>Bacteria</taxon>
        <taxon>Pseudomonadati</taxon>
        <taxon>Pseudomonadota</taxon>
        <taxon>Gammaproteobacteria</taxon>
        <taxon>Enterobacterales</taxon>
        <taxon>Pectobacteriaceae</taxon>
        <taxon>Dickeya</taxon>
    </lineage>
</organism>
<evidence type="ECO:0000259" key="8">
    <source>
        <dbReference type="Pfam" id="PF00892"/>
    </source>
</evidence>
<dbReference type="PANTHER" id="PTHR32322">
    <property type="entry name" value="INNER MEMBRANE TRANSPORTER"/>
    <property type="match status" value="1"/>
</dbReference>
<evidence type="ECO:0000313" key="10">
    <source>
        <dbReference type="Proteomes" id="UP000006859"/>
    </source>
</evidence>
<evidence type="ECO:0000313" key="9">
    <source>
        <dbReference type="EMBL" id="ADM98073.1"/>
    </source>
</evidence>
<dbReference type="eggNOG" id="COG5006">
    <property type="taxonomic scope" value="Bacteria"/>
</dbReference>
<dbReference type="PATRIC" id="fig|198628.6.peg.1853"/>
<keyword evidence="5 7" id="KW-1133">Transmembrane helix</keyword>
<evidence type="ECO:0000256" key="7">
    <source>
        <dbReference type="SAM" id="Phobius"/>
    </source>
</evidence>
<keyword evidence="10" id="KW-1185">Reference proteome</keyword>
<feature type="transmembrane region" description="Helical" evidence="7">
    <location>
        <begin position="38"/>
        <end position="60"/>
    </location>
</feature>
<gene>
    <name evidence="9" type="primary">rhtA</name>
    <name evidence="9" type="ordered locus">Dda3937_02882</name>
</gene>
<sequence length="294" mass="30843">MTLISALKNSVFLPVLLIIIAMLSIQTGAAMAKMVFPLIGASGMTALRLAIGALILLVVFRPWRLRFGSDRLSLLVYGITLGGMNYLFYLALRTVPLGIVVALEFTGPLAVAILASRRLLDFMWVLLAAAGLWLLLPLGQHIDNVDLTGAAFAVGAGACWAGYILFGQKAGANHGAGTVAMGSLIAALIYCPVGLLFSDTNSLFSLSILPIGIAVAVLSTALPYTLEMLALTRLPARTFSTLMSLEPAVAAMSGILFLGEHLSFTQWLALAFIIIASLGTTLSAKKNATSSASS</sequence>
<feature type="transmembrane region" description="Helical" evidence="7">
    <location>
        <begin position="97"/>
        <end position="115"/>
    </location>
</feature>
<feature type="transmembrane region" description="Helical" evidence="7">
    <location>
        <begin position="264"/>
        <end position="284"/>
    </location>
</feature>
<dbReference type="HOGENOM" id="CLU_057295_0_1_6"/>
<protein>
    <submittedName>
        <fullName evidence="9">Threonine and homoserine efflux system</fullName>
    </submittedName>
</protein>
<dbReference type="KEGG" id="ddd:Dda3937_02882"/>
<feature type="transmembrane region" description="Helical" evidence="7">
    <location>
        <begin position="122"/>
        <end position="142"/>
    </location>
</feature>
<dbReference type="NCBIfam" id="NF007823">
    <property type="entry name" value="PRK10532.1"/>
    <property type="match status" value="1"/>
</dbReference>
<comment type="similarity">
    <text evidence="2">Belongs to the EamA transporter family.</text>
</comment>
<feature type="transmembrane region" description="Helical" evidence="7">
    <location>
        <begin position="12"/>
        <end position="32"/>
    </location>
</feature>
<feature type="transmembrane region" description="Helical" evidence="7">
    <location>
        <begin position="72"/>
        <end position="91"/>
    </location>
</feature>
<evidence type="ECO:0000256" key="1">
    <source>
        <dbReference type="ARBA" id="ARBA00004651"/>
    </source>
</evidence>
<reference evidence="9 10" key="1">
    <citation type="journal article" date="2011" name="J. Bacteriol.">
        <title>Genome sequence of the plant-pathogenic bacterium Dickeya dadantii 3937.</title>
        <authorList>
            <person name="Glasner J.D."/>
            <person name="Yang C.H."/>
            <person name="Reverchon S."/>
            <person name="Hugouvieux-Cotte-Pattat N."/>
            <person name="Condemine G."/>
            <person name="Bohin J.P."/>
            <person name="Van Gijsegem F."/>
            <person name="Yang S."/>
            <person name="Franza T."/>
            <person name="Expert D."/>
            <person name="Plunkett G. III"/>
            <person name="San Francisco M.J."/>
            <person name="Charkowski A.O."/>
            <person name="Py B."/>
            <person name="Bell K."/>
            <person name="Rauscher L."/>
            <person name="Rodriguez-Palenzuela P."/>
            <person name="Toussaint A."/>
            <person name="Holeva M.C."/>
            <person name="He S.Y."/>
            <person name="Douet V."/>
            <person name="Boccara M."/>
            <person name="Blanco C."/>
            <person name="Toth I."/>
            <person name="Anderson B.D."/>
            <person name="Biehl B.S."/>
            <person name="Mau B."/>
            <person name="Flynn S.M."/>
            <person name="Barras F."/>
            <person name="Lindeberg M."/>
            <person name="Birch P.R."/>
            <person name="Tsuyumu S."/>
            <person name="Shi X."/>
            <person name="Hibbing M."/>
            <person name="Yap M.N."/>
            <person name="Carpentier M."/>
            <person name="Dassa E."/>
            <person name="Umehara M."/>
            <person name="Kim J.F."/>
            <person name="Rusch M."/>
            <person name="Soni P."/>
            <person name="Mayhew G.F."/>
            <person name="Fouts D.E."/>
            <person name="Gill S.R."/>
            <person name="Blattner F.R."/>
            <person name="Keen N.T."/>
            <person name="Perna N.T."/>
        </authorList>
    </citation>
    <scope>NUCLEOTIDE SEQUENCE [LARGE SCALE GENOMIC DNA]</scope>
    <source>
        <strain evidence="9 10">3937</strain>
    </source>
</reference>
<name>E0SL38_DICD3</name>
<dbReference type="SUPFAM" id="SSF103481">
    <property type="entry name" value="Multidrug resistance efflux transporter EmrE"/>
    <property type="match status" value="2"/>
</dbReference>
<feature type="transmembrane region" description="Helical" evidence="7">
    <location>
        <begin position="238"/>
        <end position="258"/>
    </location>
</feature>
<evidence type="ECO:0000256" key="2">
    <source>
        <dbReference type="ARBA" id="ARBA00007362"/>
    </source>
</evidence>
<evidence type="ECO:0000256" key="3">
    <source>
        <dbReference type="ARBA" id="ARBA00022475"/>
    </source>
</evidence>
<dbReference type="GO" id="GO:0016020">
    <property type="term" value="C:membrane"/>
    <property type="evidence" value="ECO:0007669"/>
    <property type="project" value="UniProtKB-SubCell"/>
</dbReference>
<feature type="domain" description="EamA" evidence="8">
    <location>
        <begin position="148"/>
        <end position="280"/>
    </location>
</feature>
<accession>E0SL38</accession>
<comment type="subcellular location">
    <subcellularLocation>
        <location evidence="1">Cell membrane</location>
        <topology evidence="1">Multi-pass membrane protein</topology>
    </subcellularLocation>
</comment>
<dbReference type="OrthoDB" id="9815120at2"/>
<dbReference type="Gene3D" id="1.10.3730.20">
    <property type="match status" value="1"/>
</dbReference>
<dbReference type="Pfam" id="PF00892">
    <property type="entry name" value="EamA"/>
    <property type="match status" value="1"/>
</dbReference>
<feature type="transmembrane region" description="Helical" evidence="7">
    <location>
        <begin position="178"/>
        <end position="197"/>
    </location>
</feature>
<dbReference type="AlphaFoldDB" id="E0SL38"/>
<dbReference type="RefSeq" id="WP_013317533.1">
    <property type="nucleotide sequence ID" value="NC_014500.1"/>
</dbReference>
<proteinExistence type="inferred from homology"/>
<keyword evidence="4 7" id="KW-0812">Transmembrane</keyword>
<keyword evidence="3" id="KW-1003">Cell membrane</keyword>
<evidence type="ECO:0000256" key="5">
    <source>
        <dbReference type="ARBA" id="ARBA00022989"/>
    </source>
</evidence>
<dbReference type="EMBL" id="CP002038">
    <property type="protein sequence ID" value="ADM98073.1"/>
    <property type="molecule type" value="Genomic_DNA"/>
</dbReference>
<dbReference type="Proteomes" id="UP000006859">
    <property type="component" value="Chromosome"/>
</dbReference>
<dbReference type="InterPro" id="IPR050638">
    <property type="entry name" value="AA-Vitamin_Transporters"/>
</dbReference>
<dbReference type="InterPro" id="IPR000620">
    <property type="entry name" value="EamA_dom"/>
</dbReference>
<feature type="transmembrane region" description="Helical" evidence="7">
    <location>
        <begin position="148"/>
        <end position="166"/>
    </location>
</feature>
<feature type="transmembrane region" description="Helical" evidence="7">
    <location>
        <begin position="203"/>
        <end position="226"/>
    </location>
</feature>
<evidence type="ECO:0000256" key="4">
    <source>
        <dbReference type="ARBA" id="ARBA00022692"/>
    </source>
</evidence>
<dbReference type="PANTHER" id="PTHR32322:SF2">
    <property type="entry name" value="EAMA DOMAIN-CONTAINING PROTEIN"/>
    <property type="match status" value="1"/>
</dbReference>
<keyword evidence="6 7" id="KW-0472">Membrane</keyword>
<evidence type="ECO:0000256" key="6">
    <source>
        <dbReference type="ARBA" id="ARBA00023136"/>
    </source>
</evidence>